<name>A0A086A4W5_FLAHY</name>
<dbReference type="EMBL" id="JPRM01000034">
    <property type="protein sequence ID" value="KFF11729.1"/>
    <property type="molecule type" value="Genomic_DNA"/>
</dbReference>
<sequence length="150" mass="17811">MKDLLIEKMYELSRKPYQKYMKKNVPWEINKTELLAYPEGSLGYGLGDFLHRNNFDIQAKLEDHDIIHVLTNTGITVVDEIGMQYYLFGNRKKSLYLFMVILSGTIFYPTQLGYFLKQYKRGKEAMPFYYLDFSKMLFTPIQSIQKTFKI</sequence>
<dbReference type="Proteomes" id="UP000028712">
    <property type="component" value="Unassembled WGS sequence"/>
</dbReference>
<reference evidence="2 4" key="1">
    <citation type="submission" date="2014-07" db="EMBL/GenBank/DDBJ databases">
        <title>Genome of Flavobacterium hydatis DSM 2063.</title>
        <authorList>
            <person name="Pipes S.E."/>
            <person name="Stropko S.J."/>
            <person name="Newman J.D."/>
        </authorList>
    </citation>
    <scope>NUCLEOTIDE SEQUENCE [LARGE SCALE GENOMIC DNA]</scope>
    <source>
        <strain evidence="2 4">DSM 2063</strain>
    </source>
</reference>
<evidence type="ECO:0000313" key="4">
    <source>
        <dbReference type="Proteomes" id="UP000028712"/>
    </source>
</evidence>
<evidence type="ECO:0000256" key="1">
    <source>
        <dbReference type="SAM" id="Phobius"/>
    </source>
</evidence>
<evidence type="ECO:0000313" key="3">
    <source>
        <dbReference type="EMBL" id="OXA88439.1"/>
    </source>
</evidence>
<gene>
    <name evidence="3" type="ORF">B0A62_22165</name>
    <name evidence="2" type="ORF">IW20_19165</name>
</gene>
<keyword evidence="1" id="KW-0472">Membrane</keyword>
<dbReference type="RefSeq" id="WP_035625906.1">
    <property type="nucleotide sequence ID" value="NZ_JBEWQG010000008.1"/>
</dbReference>
<reference evidence="3 5" key="2">
    <citation type="submission" date="2016-11" db="EMBL/GenBank/DDBJ databases">
        <title>Whole genomes of Flavobacteriaceae.</title>
        <authorList>
            <person name="Stine C."/>
            <person name="Li C."/>
            <person name="Tadesse D."/>
        </authorList>
    </citation>
    <scope>NUCLEOTIDE SEQUENCE [LARGE SCALE GENOMIC DNA]</scope>
    <source>
        <strain evidence="3 5">ATCC 29551</strain>
    </source>
</reference>
<keyword evidence="1" id="KW-0812">Transmembrane</keyword>
<dbReference type="OrthoDB" id="6157812at2"/>
<keyword evidence="1" id="KW-1133">Transmembrane helix</keyword>
<dbReference type="STRING" id="991.IW20_19165"/>
<keyword evidence="5" id="KW-1185">Reference proteome</keyword>
<evidence type="ECO:0000313" key="5">
    <source>
        <dbReference type="Proteomes" id="UP000198424"/>
    </source>
</evidence>
<comment type="caution">
    <text evidence="2">The sequence shown here is derived from an EMBL/GenBank/DDBJ whole genome shotgun (WGS) entry which is preliminary data.</text>
</comment>
<organism evidence="2 4">
    <name type="scientific">Flavobacterium hydatis</name>
    <name type="common">Cytophaga aquatilis</name>
    <dbReference type="NCBI Taxonomy" id="991"/>
    <lineage>
        <taxon>Bacteria</taxon>
        <taxon>Pseudomonadati</taxon>
        <taxon>Bacteroidota</taxon>
        <taxon>Flavobacteriia</taxon>
        <taxon>Flavobacteriales</taxon>
        <taxon>Flavobacteriaceae</taxon>
        <taxon>Flavobacterium</taxon>
    </lineage>
</organism>
<dbReference type="eggNOG" id="COG5031">
    <property type="taxonomic scope" value="Bacteria"/>
</dbReference>
<dbReference type="EMBL" id="MUGY01000034">
    <property type="protein sequence ID" value="OXA88439.1"/>
    <property type="molecule type" value="Genomic_DNA"/>
</dbReference>
<proteinExistence type="predicted"/>
<feature type="transmembrane region" description="Helical" evidence="1">
    <location>
        <begin position="95"/>
        <end position="116"/>
    </location>
</feature>
<dbReference type="Proteomes" id="UP000198424">
    <property type="component" value="Unassembled WGS sequence"/>
</dbReference>
<protein>
    <recommendedName>
        <fullName evidence="6">Coenzyme Q (Ubiquinone) biosynthesis protein Coq4</fullName>
    </recommendedName>
</protein>
<evidence type="ECO:0000313" key="2">
    <source>
        <dbReference type="EMBL" id="KFF11729.1"/>
    </source>
</evidence>
<evidence type="ECO:0008006" key="6">
    <source>
        <dbReference type="Google" id="ProtNLM"/>
    </source>
</evidence>
<accession>A0A086A4W5</accession>
<dbReference type="AlphaFoldDB" id="A0A086A4W5"/>